<dbReference type="PROSITE" id="PS00606">
    <property type="entry name" value="KS3_1"/>
    <property type="match status" value="1"/>
</dbReference>
<comment type="catalytic activity">
    <reaction evidence="11">
        <text>a fatty acyl-[ACP] + malonyl-[ACP] + H(+) = a 3-oxoacyl-[ACP] + holo-[ACP] + CO2</text>
        <dbReference type="Rhea" id="RHEA:22836"/>
        <dbReference type="Rhea" id="RHEA-COMP:9623"/>
        <dbReference type="Rhea" id="RHEA-COMP:9685"/>
        <dbReference type="Rhea" id="RHEA-COMP:9916"/>
        <dbReference type="Rhea" id="RHEA-COMP:14125"/>
        <dbReference type="ChEBI" id="CHEBI:15378"/>
        <dbReference type="ChEBI" id="CHEBI:16526"/>
        <dbReference type="ChEBI" id="CHEBI:64479"/>
        <dbReference type="ChEBI" id="CHEBI:78449"/>
        <dbReference type="ChEBI" id="CHEBI:78776"/>
        <dbReference type="ChEBI" id="CHEBI:138651"/>
    </reaction>
</comment>
<comment type="function">
    <text evidence="11">Involved in the type II fatty acid elongation cycle. Catalyzes the elongation of a wide range of acyl-ACP by the addition of two carbons from malonyl-ACP to an acyl acceptor. Can efficiently catalyze the conversion of palmitoleoyl-ACP (cis-hexadec-9-enoyl-ACP) to cis-vaccenoyl-ACP (cis-octadec-11-enoyl-ACP), an essential step in the thermal regulation of fatty acid composition.</text>
</comment>
<dbReference type="RefSeq" id="WP_378017845.1">
    <property type="nucleotide sequence ID" value="NZ_JBHSKT010000007.1"/>
</dbReference>
<evidence type="ECO:0000256" key="7">
    <source>
        <dbReference type="ARBA" id="ARBA00022832"/>
    </source>
</evidence>
<dbReference type="Proteomes" id="UP001596161">
    <property type="component" value="Unassembled WGS sequence"/>
</dbReference>
<dbReference type="InterPro" id="IPR020841">
    <property type="entry name" value="PKS_Beta-ketoAc_synthase_dom"/>
</dbReference>
<dbReference type="Pfam" id="PF00109">
    <property type="entry name" value="ketoacyl-synt"/>
    <property type="match status" value="1"/>
</dbReference>
<feature type="domain" description="Ketosynthase family 3 (KS3)" evidence="13">
    <location>
        <begin position="3"/>
        <end position="412"/>
    </location>
</feature>
<dbReference type="InterPro" id="IPR018201">
    <property type="entry name" value="Ketoacyl_synth_AS"/>
</dbReference>
<evidence type="ECO:0000256" key="9">
    <source>
        <dbReference type="ARBA" id="ARBA00023160"/>
    </source>
</evidence>
<evidence type="ECO:0000256" key="11">
    <source>
        <dbReference type="PIRNR" id="PIRNR000447"/>
    </source>
</evidence>
<dbReference type="PANTHER" id="PTHR11712">
    <property type="entry name" value="POLYKETIDE SYNTHASE-RELATED"/>
    <property type="match status" value="1"/>
</dbReference>
<organism evidence="14 15">
    <name type="scientific">Adhaeribacter terreus</name>
    <dbReference type="NCBI Taxonomy" id="529703"/>
    <lineage>
        <taxon>Bacteria</taxon>
        <taxon>Pseudomonadati</taxon>
        <taxon>Bacteroidota</taxon>
        <taxon>Cytophagia</taxon>
        <taxon>Cytophagales</taxon>
        <taxon>Hymenobacteraceae</taxon>
        <taxon>Adhaeribacter</taxon>
    </lineage>
</organism>
<dbReference type="GO" id="GO:0004315">
    <property type="term" value="F:3-oxoacyl-[acyl-carrier-protein] synthase activity"/>
    <property type="evidence" value="ECO:0007669"/>
    <property type="project" value="UniProtKB-EC"/>
</dbReference>
<evidence type="ECO:0000256" key="10">
    <source>
        <dbReference type="ARBA" id="ARBA00023315"/>
    </source>
</evidence>
<dbReference type="PROSITE" id="PS52004">
    <property type="entry name" value="KS3_2"/>
    <property type="match status" value="1"/>
</dbReference>
<keyword evidence="6 11" id="KW-0808">Transferase</keyword>
<keyword evidence="8" id="KW-0443">Lipid metabolism</keyword>
<dbReference type="InterPro" id="IPR014030">
    <property type="entry name" value="Ketoacyl_synth_N"/>
</dbReference>
<evidence type="ECO:0000256" key="12">
    <source>
        <dbReference type="RuleBase" id="RU003694"/>
    </source>
</evidence>
<reference evidence="15" key="1">
    <citation type="journal article" date="2019" name="Int. J. Syst. Evol. Microbiol.">
        <title>The Global Catalogue of Microorganisms (GCM) 10K type strain sequencing project: providing services to taxonomists for standard genome sequencing and annotation.</title>
        <authorList>
            <consortium name="The Broad Institute Genomics Platform"/>
            <consortium name="The Broad Institute Genome Sequencing Center for Infectious Disease"/>
            <person name="Wu L."/>
            <person name="Ma J."/>
        </authorList>
    </citation>
    <scope>NUCLEOTIDE SEQUENCE [LARGE SCALE GENOMIC DNA]</scope>
    <source>
        <strain evidence="15">KACC 12602</strain>
    </source>
</reference>
<dbReference type="NCBIfam" id="TIGR03150">
    <property type="entry name" value="fabF"/>
    <property type="match status" value="1"/>
</dbReference>
<dbReference type="EC" id="2.3.1.179" evidence="3 11"/>
<keyword evidence="15" id="KW-1185">Reference proteome</keyword>
<dbReference type="InterPro" id="IPR016039">
    <property type="entry name" value="Thiolase-like"/>
</dbReference>
<protein>
    <recommendedName>
        <fullName evidence="4 11">3-oxoacyl-[acyl-carrier-protein] synthase 2</fullName>
        <ecNumber evidence="3 11">2.3.1.179</ecNumber>
    </recommendedName>
</protein>
<dbReference type="Pfam" id="PF02801">
    <property type="entry name" value="Ketoacyl-synt_C"/>
    <property type="match status" value="1"/>
</dbReference>
<evidence type="ECO:0000256" key="4">
    <source>
        <dbReference type="ARBA" id="ARBA00014657"/>
    </source>
</evidence>
<comment type="catalytic activity">
    <reaction evidence="11">
        <text>(9Z)-hexadecenoyl-[ACP] + malonyl-[ACP] + H(+) = 3-oxo-(11Z)-octadecenoyl-[ACP] + holo-[ACP] + CO2</text>
        <dbReference type="Rhea" id="RHEA:55040"/>
        <dbReference type="Rhea" id="RHEA-COMP:9623"/>
        <dbReference type="Rhea" id="RHEA-COMP:9685"/>
        <dbReference type="Rhea" id="RHEA-COMP:10800"/>
        <dbReference type="Rhea" id="RHEA-COMP:14074"/>
        <dbReference type="ChEBI" id="CHEBI:15378"/>
        <dbReference type="ChEBI" id="CHEBI:16526"/>
        <dbReference type="ChEBI" id="CHEBI:64479"/>
        <dbReference type="ChEBI" id="CHEBI:78449"/>
        <dbReference type="ChEBI" id="CHEBI:83989"/>
        <dbReference type="ChEBI" id="CHEBI:138538"/>
        <dbReference type="EC" id="2.3.1.179"/>
    </reaction>
</comment>
<evidence type="ECO:0000256" key="1">
    <source>
        <dbReference type="ARBA" id="ARBA00005194"/>
    </source>
</evidence>
<dbReference type="PIRSF" id="PIRSF000447">
    <property type="entry name" value="KAS_II"/>
    <property type="match status" value="1"/>
</dbReference>
<accession>A0ABW0EE25</accession>
<keyword evidence="9 11" id="KW-0275">Fatty acid biosynthesis</keyword>
<dbReference type="CDD" id="cd00834">
    <property type="entry name" value="KAS_I_II"/>
    <property type="match status" value="1"/>
</dbReference>
<dbReference type="InterPro" id="IPR017568">
    <property type="entry name" value="3-oxoacyl-ACP_synth-2"/>
</dbReference>
<evidence type="ECO:0000259" key="13">
    <source>
        <dbReference type="PROSITE" id="PS52004"/>
    </source>
</evidence>
<dbReference type="EMBL" id="JBHSKT010000007">
    <property type="protein sequence ID" value="MFC5271486.1"/>
    <property type="molecule type" value="Genomic_DNA"/>
</dbReference>
<dbReference type="PANTHER" id="PTHR11712:SF336">
    <property type="entry name" value="3-OXOACYL-[ACYL-CARRIER-PROTEIN] SYNTHASE, MITOCHONDRIAL"/>
    <property type="match status" value="1"/>
</dbReference>
<evidence type="ECO:0000256" key="2">
    <source>
        <dbReference type="ARBA" id="ARBA00008467"/>
    </source>
</evidence>
<evidence type="ECO:0000256" key="5">
    <source>
        <dbReference type="ARBA" id="ARBA00022516"/>
    </source>
</evidence>
<comment type="similarity">
    <text evidence="2 11 12">Belongs to the thiolase-like superfamily. Beta-ketoacyl-ACP synthases family.</text>
</comment>
<evidence type="ECO:0000256" key="3">
    <source>
        <dbReference type="ARBA" id="ARBA00012356"/>
    </source>
</evidence>
<dbReference type="Gene3D" id="3.40.47.10">
    <property type="match status" value="1"/>
</dbReference>
<dbReference type="NCBIfam" id="NF005589">
    <property type="entry name" value="PRK07314.1"/>
    <property type="match status" value="1"/>
</dbReference>
<evidence type="ECO:0000313" key="14">
    <source>
        <dbReference type="EMBL" id="MFC5271486.1"/>
    </source>
</evidence>
<dbReference type="InterPro" id="IPR014031">
    <property type="entry name" value="Ketoacyl_synth_C"/>
</dbReference>
<keyword evidence="10 11" id="KW-0012">Acyltransferase</keyword>
<dbReference type="SUPFAM" id="SSF53901">
    <property type="entry name" value="Thiolase-like"/>
    <property type="match status" value="2"/>
</dbReference>
<comment type="caution">
    <text evidence="14">The sequence shown here is derived from an EMBL/GenBank/DDBJ whole genome shotgun (WGS) entry which is preliminary data.</text>
</comment>
<dbReference type="SMART" id="SM00825">
    <property type="entry name" value="PKS_KS"/>
    <property type="match status" value="1"/>
</dbReference>
<dbReference type="InterPro" id="IPR000794">
    <property type="entry name" value="Beta-ketoacyl_synthase"/>
</dbReference>
<comment type="pathway">
    <text evidence="1 11">Lipid metabolism; fatty acid biosynthesis.</text>
</comment>
<proteinExistence type="inferred from homology"/>
<name>A0ABW0EE25_9BACT</name>
<gene>
    <name evidence="14" type="primary">fabF</name>
    <name evidence="14" type="ORF">ACFPIB_12750</name>
</gene>
<evidence type="ECO:0000313" key="15">
    <source>
        <dbReference type="Proteomes" id="UP001596161"/>
    </source>
</evidence>
<keyword evidence="5 11" id="KW-0444">Lipid biosynthesis</keyword>
<evidence type="ECO:0000256" key="8">
    <source>
        <dbReference type="ARBA" id="ARBA00023098"/>
    </source>
</evidence>
<evidence type="ECO:0000256" key="6">
    <source>
        <dbReference type="ARBA" id="ARBA00022679"/>
    </source>
</evidence>
<sequence>MELKRVVVTGLGALTPLGNNVQEYWTGLSNGVSGAAPITRFDASKFKTKFACEVKGYNPEDYFDRKEARKMDLFTQFAMVASDEAIRDANLESVSKDRVGVIWGSGIGGLRTFQEECIAFGRGDGTPRFNPFFIPKMIADSASGNISIKNGFRGPNFITTSACASSSDSIVAAYNYIRLGMADVIVTGGSEAAITEAGIGGFNAIKAMSERNDDPQTASRPYDKDRDGFVLGEGAGALVLEDYEHAKARGAKIYAEIIGGGLSSDAYHITAPDPTGEGVVLVMQNALRDAGIKPEEVDYINTHGTSTPLGDGAEVTAIQKVFGEHAYNLNISSTKSMTGHLLGGAGGIEAVASVLAITHGVVPPTINHFTDDPDLDPKLNFTFNKAQTRDVKIAMSNTFGFGGHNTSVIFRKIND</sequence>
<keyword evidence="7" id="KW-0276">Fatty acid metabolism</keyword>